<sequence length="136" mass="15013">MKKAIAILLGCLSIGMGAMAGGKIALIQSAIAEPNQDDLNLTCRGTIDNRVDFTAYYTREAGFRRIDFRPRRANRTLTVSMNYINKNAQGRGVWRGQGNSEVQADVSLVHLSTKVPQVGDRISVGYDHQWGRATCR</sequence>
<dbReference type="AlphaFoldDB" id="A0AAE3GSF5"/>
<keyword evidence="3" id="KW-1185">Reference proteome</keyword>
<protein>
    <recommendedName>
        <fullName evidence="4">Adhesin</fullName>
    </recommendedName>
</protein>
<dbReference type="RefSeq" id="WP_254011796.1">
    <property type="nucleotide sequence ID" value="NZ_JAMZMM010000087.1"/>
</dbReference>
<gene>
    <name evidence="2" type="ORF">NJ959_11125</name>
</gene>
<evidence type="ECO:0000256" key="1">
    <source>
        <dbReference type="SAM" id="SignalP"/>
    </source>
</evidence>
<keyword evidence="1" id="KW-0732">Signal</keyword>
<feature type="chain" id="PRO_5042090046" description="Adhesin" evidence="1">
    <location>
        <begin position="21"/>
        <end position="136"/>
    </location>
</feature>
<organism evidence="2 3">
    <name type="scientific">Limnofasciculus baicalensis BBK-W-15</name>
    <dbReference type="NCBI Taxonomy" id="2699891"/>
    <lineage>
        <taxon>Bacteria</taxon>
        <taxon>Bacillati</taxon>
        <taxon>Cyanobacteriota</taxon>
        <taxon>Cyanophyceae</taxon>
        <taxon>Coleofasciculales</taxon>
        <taxon>Coleofasciculaceae</taxon>
        <taxon>Limnofasciculus</taxon>
        <taxon>Limnofasciculus baicalensis</taxon>
    </lineage>
</organism>
<proteinExistence type="predicted"/>
<evidence type="ECO:0000313" key="3">
    <source>
        <dbReference type="Proteomes" id="UP001204953"/>
    </source>
</evidence>
<feature type="signal peptide" evidence="1">
    <location>
        <begin position="1"/>
        <end position="20"/>
    </location>
</feature>
<reference evidence="2" key="1">
    <citation type="submission" date="2022-06" db="EMBL/GenBank/DDBJ databases">
        <title>New cyanobacteria of genus Symplocastrum in benthos of Lake Baikal.</title>
        <authorList>
            <person name="Sorokovikova E."/>
            <person name="Tikhonova I."/>
            <person name="Krasnopeev A."/>
            <person name="Evseev P."/>
            <person name="Gladkikh A."/>
            <person name="Belykh O."/>
        </authorList>
    </citation>
    <scope>NUCLEOTIDE SEQUENCE</scope>
    <source>
        <strain evidence="2">BBK-W-15</strain>
    </source>
</reference>
<evidence type="ECO:0000313" key="2">
    <source>
        <dbReference type="EMBL" id="MCP2729008.1"/>
    </source>
</evidence>
<evidence type="ECO:0008006" key="4">
    <source>
        <dbReference type="Google" id="ProtNLM"/>
    </source>
</evidence>
<comment type="caution">
    <text evidence="2">The sequence shown here is derived from an EMBL/GenBank/DDBJ whole genome shotgun (WGS) entry which is preliminary data.</text>
</comment>
<dbReference type="Proteomes" id="UP001204953">
    <property type="component" value="Unassembled WGS sequence"/>
</dbReference>
<accession>A0AAE3GSF5</accession>
<dbReference type="EMBL" id="JAMZMM010000087">
    <property type="protein sequence ID" value="MCP2729008.1"/>
    <property type="molecule type" value="Genomic_DNA"/>
</dbReference>
<name>A0AAE3GSF5_9CYAN</name>